<organism evidence="1 2">
    <name type="scientific">Vitis vinifera</name>
    <name type="common">Grape</name>
    <dbReference type="NCBI Taxonomy" id="29760"/>
    <lineage>
        <taxon>Eukaryota</taxon>
        <taxon>Viridiplantae</taxon>
        <taxon>Streptophyta</taxon>
        <taxon>Embryophyta</taxon>
        <taxon>Tracheophyta</taxon>
        <taxon>Spermatophyta</taxon>
        <taxon>Magnoliopsida</taxon>
        <taxon>eudicotyledons</taxon>
        <taxon>Gunneridae</taxon>
        <taxon>Pentapetalae</taxon>
        <taxon>rosids</taxon>
        <taxon>Vitales</taxon>
        <taxon>Vitaceae</taxon>
        <taxon>Viteae</taxon>
        <taxon>Vitis</taxon>
    </lineage>
</organism>
<dbReference type="Proteomes" id="UP000288805">
    <property type="component" value="Unassembled WGS sequence"/>
</dbReference>
<evidence type="ECO:0008006" key="3">
    <source>
        <dbReference type="Google" id="ProtNLM"/>
    </source>
</evidence>
<gene>
    <name evidence="1" type="ORF">CK203_065990</name>
</gene>
<comment type="caution">
    <text evidence="1">The sequence shown here is derived from an EMBL/GenBank/DDBJ whole genome shotgun (WGS) entry which is preliminary data.</text>
</comment>
<evidence type="ECO:0000313" key="2">
    <source>
        <dbReference type="Proteomes" id="UP000288805"/>
    </source>
</evidence>
<dbReference type="AlphaFoldDB" id="A0A438G249"/>
<accession>A0A438G249</accession>
<sequence length="576" mass="64469">MFKIPSSVALKIEKLRRDFISEMALEVPKERYALWHEAILSIYGHILMGRMPTLWSSGRIVVLERPLHRFFQIFLDTLGWWWEMGQEFGYGKTCGWGINLYVLNSQSGKTMDHIFLHWPFSFGLWHRLFNLIHMDWVPPRSICDMMIISYKGLGNTRRGKVLWQFACFALMWVVCRERNVRIFEDNVRTLEGLWDASCGVEACCREEKFGKVLKSWEEEGRRFRLERRANEAGKFIICSVRDLEAKRFSLVFSEGRGILGEWVLLADKLRYLGVALHSKDNVGLGIVGAKEGKRDEAQAEEEEKNQSFVEVAKAKNLRLRRKLKESAAKGESTLSGQDSSSREMGTQSRLFSAWSSCRSMLGEGSGAFSKFLEPGGAFNEDGWEGFTRVVTSGGGFIMLRNPVMVGSATLGLSGGAVQGRGWLKGDKGCMDSHVGSSVGHSGVQGAVEEDRVEQVGAVFVEYGLGMAGVLRGKGNGLSVRWAELVKGGNIKLLGAYEPRLVEAIVGVASLVAVRGKIGADEALLEEASRLEGEVGGKWCSITEHSKGFVFVLGFEKEEERPEYIYWRFASMFMIGL</sequence>
<protein>
    <recommendedName>
        <fullName evidence="3">DUF4283 domain-containing protein</fullName>
    </recommendedName>
</protein>
<dbReference type="EMBL" id="QGNW01000676">
    <property type="protein sequence ID" value="RVW66270.1"/>
    <property type="molecule type" value="Genomic_DNA"/>
</dbReference>
<name>A0A438G249_VITVI</name>
<proteinExistence type="predicted"/>
<reference evidence="1 2" key="1">
    <citation type="journal article" date="2018" name="PLoS Genet.">
        <title>Population sequencing reveals clonal diversity and ancestral inbreeding in the grapevine cultivar Chardonnay.</title>
        <authorList>
            <person name="Roach M.J."/>
            <person name="Johnson D.L."/>
            <person name="Bohlmann J."/>
            <person name="van Vuuren H.J."/>
            <person name="Jones S.J."/>
            <person name="Pretorius I.S."/>
            <person name="Schmidt S.A."/>
            <person name="Borneman A.R."/>
        </authorList>
    </citation>
    <scope>NUCLEOTIDE SEQUENCE [LARGE SCALE GENOMIC DNA]</scope>
    <source>
        <strain evidence="2">cv. Chardonnay</strain>
        <tissue evidence="1">Leaf</tissue>
    </source>
</reference>
<evidence type="ECO:0000313" key="1">
    <source>
        <dbReference type="EMBL" id="RVW66270.1"/>
    </source>
</evidence>